<organism evidence="4 5">
    <name type="scientific">Penaeus vannamei</name>
    <name type="common">Whiteleg shrimp</name>
    <name type="synonym">Litopenaeus vannamei</name>
    <dbReference type="NCBI Taxonomy" id="6689"/>
    <lineage>
        <taxon>Eukaryota</taxon>
        <taxon>Metazoa</taxon>
        <taxon>Ecdysozoa</taxon>
        <taxon>Arthropoda</taxon>
        <taxon>Crustacea</taxon>
        <taxon>Multicrustacea</taxon>
        <taxon>Malacostraca</taxon>
        <taxon>Eumalacostraca</taxon>
        <taxon>Eucarida</taxon>
        <taxon>Decapoda</taxon>
        <taxon>Dendrobranchiata</taxon>
        <taxon>Penaeoidea</taxon>
        <taxon>Penaeidae</taxon>
        <taxon>Penaeus</taxon>
    </lineage>
</organism>
<dbReference type="AlphaFoldDB" id="A0A423S9L8"/>
<dbReference type="EMBL" id="QCYY01004485">
    <property type="protein sequence ID" value="ROT60914.1"/>
    <property type="molecule type" value="Genomic_DNA"/>
</dbReference>
<dbReference type="GO" id="GO:0062129">
    <property type="term" value="C:chitin-based extracellular matrix"/>
    <property type="evidence" value="ECO:0007669"/>
    <property type="project" value="TreeGrafter"/>
</dbReference>
<sequence length="118" mass="12855">MSYPAQAGLLLLSVLVSEAAESPYSAPSPILKDDRTQDAYGGYSFDFESGNGIVRQESGKESDGQAKQGGWRYESPEGVPVEISFVADQGGTNPRGRSSPWLHPFPTRDPETKIIFFK</sequence>
<evidence type="ECO:0000256" key="2">
    <source>
        <dbReference type="SAM" id="MobiDB-lite"/>
    </source>
</evidence>
<evidence type="ECO:0000256" key="1">
    <source>
        <dbReference type="PROSITE-ProRule" id="PRU00497"/>
    </source>
</evidence>
<proteinExistence type="predicted"/>
<feature type="chain" id="PRO_5019021556" evidence="3">
    <location>
        <begin position="20"/>
        <end position="118"/>
    </location>
</feature>
<feature type="signal peptide" evidence="3">
    <location>
        <begin position="1"/>
        <end position="19"/>
    </location>
</feature>
<evidence type="ECO:0000313" key="4">
    <source>
        <dbReference type="EMBL" id="ROT60914.1"/>
    </source>
</evidence>
<dbReference type="PANTHER" id="PTHR10380:SF238">
    <property type="entry name" value="CUTICULAR PROTEIN 65EA-RELATED"/>
    <property type="match status" value="1"/>
</dbReference>
<comment type="caution">
    <text evidence="4">The sequence shown here is derived from an EMBL/GenBank/DDBJ whole genome shotgun (WGS) entry which is preliminary data.</text>
</comment>
<feature type="region of interest" description="Disordered" evidence="2">
    <location>
        <begin position="51"/>
        <end position="107"/>
    </location>
</feature>
<dbReference type="GO" id="GO:0008010">
    <property type="term" value="F:structural constituent of chitin-based larval cuticle"/>
    <property type="evidence" value="ECO:0007669"/>
    <property type="project" value="TreeGrafter"/>
</dbReference>
<dbReference type="Proteomes" id="UP000283509">
    <property type="component" value="Unassembled WGS sequence"/>
</dbReference>
<evidence type="ECO:0000313" key="5">
    <source>
        <dbReference type="Proteomes" id="UP000283509"/>
    </source>
</evidence>
<evidence type="ECO:0000256" key="3">
    <source>
        <dbReference type="SAM" id="SignalP"/>
    </source>
</evidence>
<keyword evidence="3" id="KW-0732">Signal</keyword>
<name>A0A423S9L8_PENVA</name>
<keyword evidence="1" id="KW-0193">Cuticle</keyword>
<accession>A0A423S9L8</accession>
<keyword evidence="5" id="KW-1185">Reference proteome</keyword>
<protein>
    <submittedName>
        <fullName evidence="4">Cuticular protein RR-1 motif 32</fullName>
    </submittedName>
</protein>
<dbReference type="PANTHER" id="PTHR10380">
    <property type="entry name" value="CUTICLE PROTEIN"/>
    <property type="match status" value="1"/>
</dbReference>
<reference evidence="4 5" key="1">
    <citation type="submission" date="2018-04" db="EMBL/GenBank/DDBJ databases">
        <authorList>
            <person name="Zhang X."/>
            <person name="Yuan J."/>
            <person name="Li F."/>
            <person name="Xiang J."/>
        </authorList>
    </citation>
    <scope>NUCLEOTIDE SEQUENCE [LARGE SCALE GENOMIC DNA]</scope>
    <source>
        <tissue evidence="4">Muscle</tissue>
    </source>
</reference>
<reference evidence="4 5" key="2">
    <citation type="submission" date="2019-01" db="EMBL/GenBank/DDBJ databases">
        <title>The decoding of complex shrimp genome reveals the adaptation for benthos swimmer, frequently molting mechanism and breeding impact on genome.</title>
        <authorList>
            <person name="Sun Y."/>
            <person name="Gao Y."/>
            <person name="Yu Y."/>
        </authorList>
    </citation>
    <scope>NUCLEOTIDE SEQUENCE [LARGE SCALE GENOMIC DNA]</scope>
    <source>
        <tissue evidence="4">Muscle</tissue>
    </source>
</reference>
<dbReference type="OrthoDB" id="6630665at2759"/>
<dbReference type="InterPro" id="IPR050468">
    <property type="entry name" value="Cuticle_Struct_Prot"/>
</dbReference>
<dbReference type="InterPro" id="IPR000618">
    <property type="entry name" value="Insect_cuticle"/>
</dbReference>
<gene>
    <name evidence="4" type="ORF">C7M84_021389</name>
</gene>
<dbReference type="Pfam" id="PF00379">
    <property type="entry name" value="Chitin_bind_4"/>
    <property type="match status" value="1"/>
</dbReference>
<dbReference type="PROSITE" id="PS51155">
    <property type="entry name" value="CHIT_BIND_RR_2"/>
    <property type="match status" value="1"/>
</dbReference>